<feature type="region of interest" description="Disordered" evidence="1">
    <location>
        <begin position="55"/>
        <end position="77"/>
    </location>
</feature>
<dbReference type="InterPro" id="IPR017517">
    <property type="entry name" value="Maleyloyr_isom"/>
</dbReference>
<feature type="domain" description="Mycothiol-dependent maleylpyruvate isomerase metal-binding" evidence="2">
    <location>
        <begin position="5"/>
        <end position="132"/>
    </location>
</feature>
<dbReference type="RefSeq" id="WP_196200659.1">
    <property type="nucleotide sequence ID" value="NZ_JADPUN010000101.1"/>
</dbReference>
<dbReference type="Pfam" id="PF11716">
    <property type="entry name" value="MDMPI_N"/>
    <property type="match status" value="1"/>
</dbReference>
<dbReference type="NCBIfam" id="TIGR03086">
    <property type="entry name" value="TIGR03086 family metal-binding protein"/>
    <property type="match status" value="1"/>
</dbReference>
<organism evidence="3 4">
    <name type="scientific">Plantactinospora alkalitolerans</name>
    <dbReference type="NCBI Taxonomy" id="2789879"/>
    <lineage>
        <taxon>Bacteria</taxon>
        <taxon>Bacillati</taxon>
        <taxon>Actinomycetota</taxon>
        <taxon>Actinomycetes</taxon>
        <taxon>Micromonosporales</taxon>
        <taxon>Micromonosporaceae</taxon>
        <taxon>Plantactinospora</taxon>
    </lineage>
</organism>
<dbReference type="NCBIfam" id="TIGR03083">
    <property type="entry name" value="maleylpyruvate isomerase family mycothiol-dependent enzyme"/>
    <property type="match status" value="1"/>
</dbReference>
<dbReference type="Gene3D" id="1.20.120.450">
    <property type="entry name" value="dinb family like domain"/>
    <property type="match status" value="1"/>
</dbReference>
<accession>A0ABS0GSE6</accession>
<evidence type="ECO:0000313" key="3">
    <source>
        <dbReference type="EMBL" id="MBF9129016.1"/>
    </source>
</evidence>
<evidence type="ECO:0000313" key="4">
    <source>
        <dbReference type="Proteomes" id="UP000638560"/>
    </source>
</evidence>
<evidence type="ECO:0000259" key="2">
    <source>
        <dbReference type="Pfam" id="PF11716"/>
    </source>
</evidence>
<dbReference type="InterPro" id="IPR024344">
    <property type="entry name" value="MDMPI_metal-binding"/>
</dbReference>
<name>A0ABS0GSE6_9ACTN</name>
<dbReference type="InterPro" id="IPR034660">
    <property type="entry name" value="DinB/YfiT-like"/>
</dbReference>
<evidence type="ECO:0000256" key="1">
    <source>
        <dbReference type="SAM" id="MobiDB-lite"/>
    </source>
</evidence>
<protein>
    <submittedName>
        <fullName evidence="3">TIGR03086 family protein</fullName>
    </submittedName>
</protein>
<sequence length="200" mass="21136">MLDLDPAAREVTRLLAEISDEQLTRPTPCTDTPVAALLDHLMGLTLAFTWGARKTGGNQPQGVSGPPPPPSAERLEPDWRTVLPRRLTELAAAWRRPAAWQGMTTVGGVTMPAETMGVVALDELVLHGWDLARATGQSFTCDAASTAAVLAFTTEAARPEQAAGREGLFGPVVQVPPDAPALDRALGLAGRDPDWTAPTT</sequence>
<reference evidence="3 4" key="1">
    <citation type="submission" date="2020-11" db="EMBL/GenBank/DDBJ databases">
        <title>A novel isolate from a Black sea contaminated sediment with potential to produce alkanes: Plantactinospora alkalitolerans sp. nov.</title>
        <authorList>
            <person name="Carro L."/>
            <person name="Veyisoglu A."/>
            <person name="Guven K."/>
            <person name="Schumann P."/>
            <person name="Klenk H.-P."/>
            <person name="Sahin N."/>
        </authorList>
    </citation>
    <scope>NUCLEOTIDE SEQUENCE [LARGE SCALE GENOMIC DNA]</scope>
    <source>
        <strain evidence="3 4">S1510</strain>
    </source>
</reference>
<dbReference type="Proteomes" id="UP000638560">
    <property type="component" value="Unassembled WGS sequence"/>
</dbReference>
<gene>
    <name evidence="3" type="ORF">I0C86_08460</name>
</gene>
<dbReference type="EMBL" id="JADPUN010000101">
    <property type="protein sequence ID" value="MBF9129016.1"/>
    <property type="molecule type" value="Genomic_DNA"/>
</dbReference>
<comment type="caution">
    <text evidence="3">The sequence shown here is derived from an EMBL/GenBank/DDBJ whole genome shotgun (WGS) entry which is preliminary data.</text>
</comment>
<keyword evidence="4" id="KW-1185">Reference proteome</keyword>
<proteinExistence type="predicted"/>
<dbReference type="SUPFAM" id="SSF109854">
    <property type="entry name" value="DinB/YfiT-like putative metalloenzymes"/>
    <property type="match status" value="1"/>
</dbReference>
<dbReference type="InterPro" id="IPR017520">
    <property type="entry name" value="CHP03086"/>
</dbReference>